<gene>
    <name evidence="5 6" type="primary">rpsU</name>
    <name evidence="6" type="ORF">COT75_01985</name>
</gene>
<dbReference type="GO" id="GO:0006412">
    <property type="term" value="P:translation"/>
    <property type="evidence" value="ECO:0007669"/>
    <property type="project" value="UniProtKB-UniRule"/>
</dbReference>
<evidence type="ECO:0000313" key="7">
    <source>
        <dbReference type="Proteomes" id="UP000230093"/>
    </source>
</evidence>
<dbReference type="GO" id="GO:0005840">
    <property type="term" value="C:ribosome"/>
    <property type="evidence" value="ECO:0007669"/>
    <property type="project" value="UniProtKB-KW"/>
</dbReference>
<evidence type="ECO:0000256" key="4">
    <source>
        <dbReference type="ARBA" id="ARBA00035135"/>
    </source>
</evidence>
<dbReference type="NCBIfam" id="TIGR00030">
    <property type="entry name" value="S21p"/>
    <property type="match status" value="1"/>
</dbReference>
<dbReference type="HAMAP" id="MF_00358">
    <property type="entry name" value="Ribosomal_bS21"/>
    <property type="match status" value="1"/>
</dbReference>
<dbReference type="EMBL" id="PEZT01000011">
    <property type="protein sequence ID" value="PIS09329.1"/>
    <property type="molecule type" value="Genomic_DNA"/>
</dbReference>
<dbReference type="GO" id="GO:1990904">
    <property type="term" value="C:ribonucleoprotein complex"/>
    <property type="evidence" value="ECO:0007669"/>
    <property type="project" value="UniProtKB-KW"/>
</dbReference>
<evidence type="ECO:0000256" key="2">
    <source>
        <dbReference type="ARBA" id="ARBA00022980"/>
    </source>
</evidence>
<keyword evidence="2 5" id="KW-0689">Ribosomal protein</keyword>
<comment type="similarity">
    <text evidence="1 5">Belongs to the bacterial ribosomal protein bS21 family.</text>
</comment>
<proteinExistence type="inferred from homology"/>
<evidence type="ECO:0000256" key="1">
    <source>
        <dbReference type="ARBA" id="ARBA00006640"/>
    </source>
</evidence>
<keyword evidence="3 5" id="KW-0687">Ribonucleoprotein</keyword>
<accession>A0A2H0WBQ2</accession>
<dbReference type="GO" id="GO:0003735">
    <property type="term" value="F:structural constituent of ribosome"/>
    <property type="evidence" value="ECO:0007669"/>
    <property type="project" value="InterPro"/>
</dbReference>
<dbReference type="AlphaFoldDB" id="A0A2H0WBQ2"/>
<protein>
    <recommendedName>
        <fullName evidence="4 5">Small ribosomal subunit protein bS21</fullName>
    </recommendedName>
</protein>
<evidence type="ECO:0000313" key="6">
    <source>
        <dbReference type="EMBL" id="PIS09329.1"/>
    </source>
</evidence>
<dbReference type="InterPro" id="IPR038380">
    <property type="entry name" value="Ribosomal_bS21_sf"/>
</dbReference>
<comment type="caution">
    <text evidence="6">The sequence shown here is derived from an EMBL/GenBank/DDBJ whole genome shotgun (WGS) entry which is preliminary data.</text>
</comment>
<evidence type="ECO:0000256" key="3">
    <source>
        <dbReference type="ARBA" id="ARBA00023274"/>
    </source>
</evidence>
<dbReference type="InterPro" id="IPR001911">
    <property type="entry name" value="Ribosomal_bS21"/>
</dbReference>
<organism evidence="6 7">
    <name type="scientific">Candidatus Beckwithbacteria bacterium CG10_big_fil_rev_8_21_14_0_10_34_10</name>
    <dbReference type="NCBI Taxonomy" id="1974495"/>
    <lineage>
        <taxon>Bacteria</taxon>
        <taxon>Candidatus Beckwithiibacteriota</taxon>
    </lineage>
</organism>
<dbReference type="Proteomes" id="UP000230093">
    <property type="component" value="Unassembled WGS sequence"/>
</dbReference>
<sequence length="62" mass="7440">MATIVKAQPGDNAGQVIRKFKKKVQQDQILTTIREREFYKKPSVLKKEKLTEMRRKNKRRPR</sequence>
<name>A0A2H0WBQ2_9BACT</name>
<reference evidence="7" key="1">
    <citation type="submission" date="2017-09" db="EMBL/GenBank/DDBJ databases">
        <title>Depth-based differentiation of microbial function through sediment-hosted aquifers and enrichment of novel symbionts in the deep terrestrial subsurface.</title>
        <authorList>
            <person name="Probst A.J."/>
            <person name="Ladd B."/>
            <person name="Jarett J.K."/>
            <person name="Geller-Mcgrath D.E."/>
            <person name="Sieber C.M.K."/>
            <person name="Emerson J.B."/>
            <person name="Anantharaman K."/>
            <person name="Thomas B.C."/>
            <person name="Malmstrom R."/>
            <person name="Stieglmeier M."/>
            <person name="Klingl A."/>
            <person name="Woyke T."/>
            <person name="Ryan C.M."/>
            <person name="Banfield J.F."/>
        </authorList>
    </citation>
    <scope>NUCLEOTIDE SEQUENCE [LARGE SCALE GENOMIC DNA]</scope>
</reference>
<dbReference type="Gene3D" id="1.20.5.1150">
    <property type="entry name" value="Ribosomal protein S8"/>
    <property type="match status" value="1"/>
</dbReference>
<dbReference type="Pfam" id="PF01165">
    <property type="entry name" value="Ribosomal_S21"/>
    <property type="match status" value="1"/>
</dbReference>
<evidence type="ECO:0000256" key="5">
    <source>
        <dbReference type="HAMAP-Rule" id="MF_00358"/>
    </source>
</evidence>